<proteinExistence type="inferred from homology"/>
<keyword evidence="4 6" id="KW-1133">Transmembrane helix</keyword>
<evidence type="ECO:0000256" key="4">
    <source>
        <dbReference type="ARBA" id="ARBA00022989"/>
    </source>
</evidence>
<evidence type="ECO:0000256" key="1">
    <source>
        <dbReference type="ARBA" id="ARBA00004141"/>
    </source>
</evidence>
<feature type="transmembrane region" description="Helical" evidence="6">
    <location>
        <begin position="189"/>
        <end position="207"/>
    </location>
</feature>
<organism evidence="7 8">
    <name type="scientific">Methermicoccus shengliensis</name>
    <dbReference type="NCBI Taxonomy" id="660064"/>
    <lineage>
        <taxon>Archaea</taxon>
        <taxon>Methanobacteriati</taxon>
        <taxon>Methanobacteriota</taxon>
        <taxon>Stenosarchaea group</taxon>
        <taxon>Methanomicrobia</taxon>
        <taxon>Methanosarcinales</taxon>
        <taxon>Methermicoccaceae</taxon>
        <taxon>Methermicoccus</taxon>
    </lineage>
</organism>
<evidence type="ECO:0000256" key="5">
    <source>
        <dbReference type="ARBA" id="ARBA00023136"/>
    </source>
</evidence>
<dbReference type="PANTHER" id="PTHR13353">
    <property type="entry name" value="TRANSMEMBRANE PROTEIN 19"/>
    <property type="match status" value="1"/>
</dbReference>
<dbReference type="GO" id="GO:0016020">
    <property type="term" value="C:membrane"/>
    <property type="evidence" value="ECO:0007669"/>
    <property type="project" value="UniProtKB-SubCell"/>
</dbReference>
<feature type="transmembrane region" description="Helical" evidence="6">
    <location>
        <begin position="64"/>
        <end position="84"/>
    </location>
</feature>
<feature type="transmembrane region" description="Helical" evidence="6">
    <location>
        <begin position="138"/>
        <end position="157"/>
    </location>
</feature>
<feature type="transmembrane region" description="Helical" evidence="6">
    <location>
        <begin position="12"/>
        <end position="28"/>
    </location>
</feature>
<reference evidence="7" key="1">
    <citation type="journal article" date="2020" name="bioRxiv">
        <title>A rank-normalized archaeal taxonomy based on genome phylogeny resolves widespread incomplete and uneven classifications.</title>
        <authorList>
            <person name="Rinke C."/>
            <person name="Chuvochina M."/>
            <person name="Mussig A.J."/>
            <person name="Chaumeil P.-A."/>
            <person name="Waite D.W."/>
            <person name="Whitman W.B."/>
            <person name="Parks D.H."/>
            <person name="Hugenholtz P."/>
        </authorList>
    </citation>
    <scope>NUCLEOTIDE SEQUENCE</scope>
    <source>
        <strain evidence="7">UBA12518</strain>
    </source>
</reference>
<evidence type="ECO:0000256" key="3">
    <source>
        <dbReference type="ARBA" id="ARBA00022692"/>
    </source>
</evidence>
<comment type="similarity">
    <text evidence="2">Belongs to the TMEM19 family.</text>
</comment>
<protein>
    <submittedName>
        <fullName evidence="7">DUF92 domain-containing protein</fullName>
    </submittedName>
</protein>
<dbReference type="EMBL" id="DUIH01000009">
    <property type="protein sequence ID" value="HIH69318.1"/>
    <property type="molecule type" value="Genomic_DNA"/>
</dbReference>
<feature type="transmembrane region" description="Helical" evidence="6">
    <location>
        <begin position="405"/>
        <end position="427"/>
    </location>
</feature>
<feature type="transmembrane region" description="Helical" evidence="6">
    <location>
        <begin position="213"/>
        <end position="233"/>
    </location>
</feature>
<name>A0A832VX01_9EURY</name>
<dbReference type="AlphaFoldDB" id="A0A832VX01"/>
<dbReference type="InterPro" id="IPR002794">
    <property type="entry name" value="DUF92_TMEM19"/>
</dbReference>
<evidence type="ECO:0000313" key="7">
    <source>
        <dbReference type="EMBL" id="HIH69318.1"/>
    </source>
</evidence>
<evidence type="ECO:0000256" key="2">
    <source>
        <dbReference type="ARBA" id="ARBA00009012"/>
    </source>
</evidence>
<sequence>MEEQHGIAGWKRQLLHMVAGMLVLVLPFVPTQLLLIGCGLVLVVLALVKYVHRVPISSDDLGSGMMLVLAALVLVAFVLLSEMAYSHYPSMMSGALPLFVVGAALSIATIADSIANIYQHTRQGTGAEPKLRDVSSSLVFLFSSMVVALVIGGWIALQEGMMVSLDVLFFVSVMGAISATLLGSISPRTTYNLVVPMGSAMVMWLFFDVGYTTPILHVLGVLVGALVLGYLAYRVGIADLSGLLSATLVGVLVMVFGSVWWFVLVLSFFVLGGGFTKYRYAYKESLGAAQSRRGVRGYENVFSNTLPALALVVLYRVFPELHPVIFAAFLASIATATADTLASEVGETSRAVPRLITNLKPVRVGEDGGITLLGEAASLMGALATALLAFVLLELGLEPMPTEPSHMLVVGVISGFAGTNIDSLLGATLQRRGVLGNSGVNLASTAMAAILGAAMYNYL</sequence>
<dbReference type="PANTHER" id="PTHR13353:SF5">
    <property type="entry name" value="TRANSMEMBRANE PROTEIN 19"/>
    <property type="match status" value="1"/>
</dbReference>
<keyword evidence="5 6" id="KW-0472">Membrane</keyword>
<comment type="caution">
    <text evidence="7">The sequence shown here is derived from an EMBL/GenBank/DDBJ whole genome shotgun (WGS) entry which is preliminary data.</text>
</comment>
<evidence type="ECO:0000313" key="8">
    <source>
        <dbReference type="Proteomes" id="UP000600363"/>
    </source>
</evidence>
<feature type="transmembrane region" description="Helical" evidence="6">
    <location>
        <begin position="439"/>
        <end position="458"/>
    </location>
</feature>
<dbReference type="RefSeq" id="WP_042685545.1">
    <property type="nucleotide sequence ID" value="NZ_DUIH01000009.1"/>
</dbReference>
<accession>A0A832VX01</accession>
<dbReference type="Pfam" id="PF01940">
    <property type="entry name" value="DUF92"/>
    <property type="match status" value="1"/>
</dbReference>
<gene>
    <name evidence="7" type="ORF">HA299_01660</name>
</gene>
<evidence type="ECO:0000256" key="6">
    <source>
        <dbReference type="SAM" id="Phobius"/>
    </source>
</evidence>
<feature type="transmembrane region" description="Helical" evidence="6">
    <location>
        <begin position="370"/>
        <end position="393"/>
    </location>
</feature>
<keyword evidence="3 6" id="KW-0812">Transmembrane</keyword>
<feature type="transmembrane region" description="Helical" evidence="6">
    <location>
        <begin position="163"/>
        <end position="182"/>
    </location>
</feature>
<feature type="transmembrane region" description="Helical" evidence="6">
    <location>
        <begin position="96"/>
        <end position="118"/>
    </location>
</feature>
<dbReference type="Proteomes" id="UP000600363">
    <property type="component" value="Unassembled WGS sequence"/>
</dbReference>
<comment type="subcellular location">
    <subcellularLocation>
        <location evidence="1">Membrane</location>
        <topology evidence="1">Multi-pass membrane protein</topology>
    </subcellularLocation>
</comment>